<organism evidence="1 2">
    <name type="scientific">Roseburia intestinalis</name>
    <dbReference type="NCBI Taxonomy" id="166486"/>
    <lineage>
        <taxon>Bacteria</taxon>
        <taxon>Bacillati</taxon>
        <taxon>Bacillota</taxon>
        <taxon>Clostridia</taxon>
        <taxon>Lachnospirales</taxon>
        <taxon>Lachnospiraceae</taxon>
        <taxon>Roseburia</taxon>
    </lineage>
</organism>
<dbReference type="EMBL" id="QSFP01000040">
    <property type="protein sequence ID" value="RHA61487.1"/>
    <property type="molecule type" value="Genomic_DNA"/>
</dbReference>
<evidence type="ECO:0000313" key="1">
    <source>
        <dbReference type="EMBL" id="RHA61487.1"/>
    </source>
</evidence>
<comment type="caution">
    <text evidence="1">The sequence shown here is derived from an EMBL/GenBank/DDBJ whole genome shotgun (WGS) entry which is preliminary data.</text>
</comment>
<evidence type="ECO:0000313" key="2">
    <source>
        <dbReference type="Proteomes" id="UP000284465"/>
    </source>
</evidence>
<dbReference type="AlphaFoldDB" id="A0A413SB82"/>
<accession>A0A413SB82</accession>
<proteinExistence type="predicted"/>
<reference evidence="1 2" key="1">
    <citation type="submission" date="2018-08" db="EMBL/GenBank/DDBJ databases">
        <title>A genome reference for cultivated species of the human gut microbiota.</title>
        <authorList>
            <person name="Zou Y."/>
            <person name="Xue W."/>
            <person name="Luo G."/>
        </authorList>
    </citation>
    <scope>NUCLEOTIDE SEQUENCE [LARGE SCALE GENOMIC DNA]</scope>
    <source>
        <strain evidence="1 2">AM43-11</strain>
    </source>
</reference>
<dbReference type="Proteomes" id="UP000284465">
    <property type="component" value="Unassembled WGS sequence"/>
</dbReference>
<sequence length="81" mass="9250">MEGDYLTERAICHVFYGRYASHKVGKSLAEPSESDLCFDACVKTNKELLLTKVTKEPAELAILLELLMFEKVPIKQYLEHC</sequence>
<name>A0A413SB82_9FIRM</name>
<gene>
    <name evidence="1" type="ORF">DW927_19225</name>
</gene>
<protein>
    <submittedName>
        <fullName evidence="1">Uncharacterized protein</fullName>
    </submittedName>
</protein>